<sequence length="133" mass="15140">MLDMTLDCGRRVTLDAFDYSRTYAELLQGCPNAEMNARIIERAVAERDGTWGRRKTHLIPPVLDDRDPAHPVLPPVCLRAWVRCDDPIDPAFMGSALVVVWFASDCHAEPIANVVFRAIRGLPWEQFAEDFDW</sequence>
<reference evidence="1 2" key="1">
    <citation type="submission" date="2016-05" db="EMBL/GenBank/DDBJ databases">
        <title>Genomic and physiological characterization of Planctopirus sp. isolated from fresh water lake.</title>
        <authorList>
            <person name="Subhash Y."/>
            <person name="Ramana C."/>
        </authorList>
    </citation>
    <scope>NUCLEOTIDE SEQUENCE [LARGE SCALE GENOMIC DNA]</scope>
    <source>
        <strain evidence="1 2">JC280</strain>
    </source>
</reference>
<dbReference type="STRING" id="1841610.A6X21_05730"/>
<protein>
    <submittedName>
        <fullName evidence="1">Uncharacterized protein</fullName>
    </submittedName>
</protein>
<evidence type="ECO:0000313" key="2">
    <source>
        <dbReference type="Proteomes" id="UP000094828"/>
    </source>
</evidence>
<dbReference type="Proteomes" id="UP000094828">
    <property type="component" value="Unassembled WGS sequence"/>
</dbReference>
<organism evidence="1 2">
    <name type="scientific">Planctopirus hydrillae</name>
    <dbReference type="NCBI Taxonomy" id="1841610"/>
    <lineage>
        <taxon>Bacteria</taxon>
        <taxon>Pseudomonadati</taxon>
        <taxon>Planctomycetota</taxon>
        <taxon>Planctomycetia</taxon>
        <taxon>Planctomycetales</taxon>
        <taxon>Planctomycetaceae</taxon>
        <taxon>Planctopirus</taxon>
    </lineage>
</organism>
<proteinExistence type="predicted"/>
<dbReference type="AlphaFoldDB" id="A0A1C3EBA2"/>
<dbReference type="EMBL" id="LYDR01000108">
    <property type="protein sequence ID" value="ODA30531.1"/>
    <property type="molecule type" value="Genomic_DNA"/>
</dbReference>
<name>A0A1C3EBA2_9PLAN</name>
<comment type="caution">
    <text evidence="1">The sequence shown here is derived from an EMBL/GenBank/DDBJ whole genome shotgun (WGS) entry which is preliminary data.</text>
</comment>
<dbReference type="OrthoDB" id="283452at2"/>
<accession>A0A1C3EBA2</accession>
<keyword evidence="2" id="KW-1185">Reference proteome</keyword>
<evidence type="ECO:0000313" key="1">
    <source>
        <dbReference type="EMBL" id="ODA30531.1"/>
    </source>
</evidence>
<dbReference type="RefSeq" id="WP_068848336.1">
    <property type="nucleotide sequence ID" value="NZ_LYDR01000108.1"/>
</dbReference>
<gene>
    <name evidence="1" type="ORF">A6X21_05730</name>
</gene>